<dbReference type="Gene3D" id="1.25.40.10">
    <property type="entry name" value="Tetratricopeptide repeat domain"/>
    <property type="match status" value="1"/>
</dbReference>
<proteinExistence type="predicted"/>
<feature type="signal peptide" evidence="1">
    <location>
        <begin position="1"/>
        <end position="25"/>
    </location>
</feature>
<evidence type="ECO:0008006" key="4">
    <source>
        <dbReference type="Google" id="ProtNLM"/>
    </source>
</evidence>
<accession>A0ABU5HEY4</accession>
<dbReference type="SUPFAM" id="SSF48452">
    <property type="entry name" value="TPR-like"/>
    <property type="match status" value="1"/>
</dbReference>
<dbReference type="RefSeq" id="WP_321550538.1">
    <property type="nucleotide sequence ID" value="NZ_JAXIVS010000016.1"/>
</dbReference>
<organism evidence="2 3">
    <name type="scientific">Hyalangium rubrum</name>
    <dbReference type="NCBI Taxonomy" id="3103134"/>
    <lineage>
        <taxon>Bacteria</taxon>
        <taxon>Pseudomonadati</taxon>
        <taxon>Myxococcota</taxon>
        <taxon>Myxococcia</taxon>
        <taxon>Myxococcales</taxon>
        <taxon>Cystobacterineae</taxon>
        <taxon>Archangiaceae</taxon>
        <taxon>Hyalangium</taxon>
    </lineage>
</organism>
<feature type="chain" id="PRO_5046433496" description="Tetratricopeptide repeat protein" evidence="1">
    <location>
        <begin position="26"/>
        <end position="279"/>
    </location>
</feature>
<sequence>MRNPVRRVSAALLGCLFLFPTLGQASSAEEFERVLQDVQELTEGAKYDQALERLKQASTLAADEAQDAATVLYEGLLLASLGAQQFEHAETAFDVVLRRDPKAKLPLKASFEVERAFEKTRAQVMKEKTYLTPPVWNMGSQDSTAPASTDAATVPSIEPQDLDRTLREIRESLTWKEYELARERLQKAHQLVRQEEQHTAVMLYEGLILASLGRHHQAQALGALRTALQQEPGAKLPVKVPFQVEQAFEELRTHLFAPESAPDLLDNPFIKEHVASDEK</sequence>
<dbReference type="InterPro" id="IPR011990">
    <property type="entry name" value="TPR-like_helical_dom_sf"/>
</dbReference>
<evidence type="ECO:0000313" key="3">
    <source>
        <dbReference type="Proteomes" id="UP001291309"/>
    </source>
</evidence>
<gene>
    <name evidence="2" type="ORF">SYV04_35895</name>
</gene>
<evidence type="ECO:0000313" key="2">
    <source>
        <dbReference type="EMBL" id="MDY7231825.1"/>
    </source>
</evidence>
<name>A0ABU5HEY4_9BACT</name>
<protein>
    <recommendedName>
        <fullName evidence="4">Tetratricopeptide repeat protein</fullName>
    </recommendedName>
</protein>
<dbReference type="EMBL" id="JAXIVS010000016">
    <property type="protein sequence ID" value="MDY7231825.1"/>
    <property type="molecule type" value="Genomic_DNA"/>
</dbReference>
<evidence type="ECO:0000256" key="1">
    <source>
        <dbReference type="SAM" id="SignalP"/>
    </source>
</evidence>
<reference evidence="2 3" key="1">
    <citation type="submission" date="2023-12" db="EMBL/GenBank/DDBJ databases">
        <title>the genome sequence of Hyalangium sp. s54d21.</title>
        <authorList>
            <person name="Zhang X."/>
        </authorList>
    </citation>
    <scope>NUCLEOTIDE SEQUENCE [LARGE SCALE GENOMIC DNA]</scope>
    <source>
        <strain evidence="3">s54d21</strain>
    </source>
</reference>
<keyword evidence="1" id="KW-0732">Signal</keyword>
<dbReference type="Proteomes" id="UP001291309">
    <property type="component" value="Unassembled WGS sequence"/>
</dbReference>
<comment type="caution">
    <text evidence="2">The sequence shown here is derived from an EMBL/GenBank/DDBJ whole genome shotgun (WGS) entry which is preliminary data.</text>
</comment>
<keyword evidence="3" id="KW-1185">Reference proteome</keyword>